<dbReference type="GO" id="GO:0036180">
    <property type="term" value="P:filamentous growth of a population of unicellular organisms in response to biotic stimulus"/>
    <property type="evidence" value="ECO:0007669"/>
    <property type="project" value="UniProtKB-ARBA"/>
</dbReference>
<feature type="region of interest" description="Disordered" evidence="4">
    <location>
        <begin position="518"/>
        <end position="633"/>
    </location>
</feature>
<feature type="compositionally biased region" description="Polar residues" evidence="4">
    <location>
        <begin position="1"/>
        <end position="10"/>
    </location>
</feature>
<dbReference type="FunFam" id="3.40.50.2300:FF:000146">
    <property type="entry name" value="Putative two-component response regulator SSK1p"/>
    <property type="match status" value="1"/>
</dbReference>
<feature type="compositionally biased region" description="Gly residues" evidence="4">
    <location>
        <begin position="68"/>
        <end position="78"/>
    </location>
</feature>
<keyword evidence="7" id="KW-1185">Reference proteome</keyword>
<feature type="region of interest" description="Disordered" evidence="4">
    <location>
        <begin position="163"/>
        <end position="213"/>
    </location>
</feature>
<evidence type="ECO:0000256" key="3">
    <source>
        <dbReference type="PROSITE-ProRule" id="PRU00169"/>
    </source>
</evidence>
<feature type="compositionally biased region" description="Polar residues" evidence="4">
    <location>
        <begin position="342"/>
        <end position="363"/>
    </location>
</feature>
<organism evidence="6 7">
    <name type="scientific">[Candida] railenensis</name>
    <dbReference type="NCBI Taxonomy" id="45579"/>
    <lineage>
        <taxon>Eukaryota</taxon>
        <taxon>Fungi</taxon>
        <taxon>Dikarya</taxon>
        <taxon>Ascomycota</taxon>
        <taxon>Saccharomycotina</taxon>
        <taxon>Pichiomycetes</taxon>
        <taxon>Debaryomycetaceae</taxon>
        <taxon>Kurtzmaniella</taxon>
    </lineage>
</organism>
<feature type="compositionally biased region" description="Low complexity" evidence="4">
    <location>
        <begin position="435"/>
        <end position="448"/>
    </location>
</feature>
<proteinExistence type="predicted"/>
<name>A0A9P0VWP2_9ASCO</name>
<evidence type="ECO:0000259" key="5">
    <source>
        <dbReference type="PROSITE" id="PS50110"/>
    </source>
</evidence>
<feature type="compositionally biased region" description="Low complexity" evidence="4">
    <location>
        <begin position="586"/>
        <end position="633"/>
    </location>
</feature>
<feature type="compositionally biased region" description="Low complexity" evidence="4">
    <location>
        <begin position="324"/>
        <end position="335"/>
    </location>
</feature>
<dbReference type="Pfam" id="PF00072">
    <property type="entry name" value="Response_reg"/>
    <property type="match status" value="1"/>
</dbReference>
<keyword evidence="2" id="KW-0902">Two-component regulatory system</keyword>
<feature type="region of interest" description="Disordered" evidence="4">
    <location>
        <begin position="1"/>
        <end position="104"/>
    </location>
</feature>
<feature type="modified residue" description="4-aspartylphosphate" evidence="3">
    <location>
        <position position="692"/>
    </location>
</feature>
<feature type="compositionally biased region" description="Polar residues" evidence="4">
    <location>
        <begin position="563"/>
        <end position="582"/>
    </location>
</feature>
<reference evidence="6" key="1">
    <citation type="submission" date="2022-03" db="EMBL/GenBank/DDBJ databases">
        <authorList>
            <person name="Legras J.-L."/>
            <person name="Devillers H."/>
            <person name="Grondin C."/>
        </authorList>
    </citation>
    <scope>NUCLEOTIDE SEQUENCE</scope>
    <source>
        <strain evidence="6">CLIB 1423</strain>
    </source>
</reference>
<dbReference type="Gene3D" id="3.40.50.2300">
    <property type="match status" value="1"/>
</dbReference>
<evidence type="ECO:0000313" key="6">
    <source>
        <dbReference type="EMBL" id="CAH2351515.1"/>
    </source>
</evidence>
<feature type="compositionally biased region" description="Low complexity" evidence="4">
    <location>
        <begin position="200"/>
        <end position="213"/>
    </location>
</feature>
<protein>
    <submittedName>
        <fullName evidence="6">Oxidative stress response two-component system protein Ssk1p</fullName>
    </submittedName>
</protein>
<dbReference type="OrthoDB" id="21225at2759"/>
<feature type="region of interest" description="Disordered" evidence="4">
    <location>
        <begin position="434"/>
        <end position="488"/>
    </location>
</feature>
<feature type="compositionally biased region" description="Low complexity" evidence="4">
    <location>
        <begin position="284"/>
        <end position="305"/>
    </location>
</feature>
<evidence type="ECO:0000256" key="2">
    <source>
        <dbReference type="ARBA" id="ARBA00023012"/>
    </source>
</evidence>
<feature type="region of interest" description="Disordered" evidence="4">
    <location>
        <begin position="283"/>
        <end position="422"/>
    </location>
</feature>
<gene>
    <name evidence="6" type="ORF">CLIB1423_03S08042</name>
</gene>
<dbReference type="SUPFAM" id="SSF52172">
    <property type="entry name" value="CheY-like"/>
    <property type="match status" value="1"/>
</dbReference>
<feature type="compositionally biased region" description="Basic and acidic residues" evidence="4">
    <location>
        <begin position="518"/>
        <end position="528"/>
    </location>
</feature>
<feature type="domain" description="Response regulatory" evidence="5">
    <location>
        <begin position="643"/>
        <end position="794"/>
    </location>
</feature>
<feature type="compositionally biased region" description="Polar residues" evidence="4">
    <location>
        <begin position="372"/>
        <end position="383"/>
    </location>
</feature>
<dbReference type="CDD" id="cd17546">
    <property type="entry name" value="REC_hyHK_CKI1_RcsC-like"/>
    <property type="match status" value="1"/>
</dbReference>
<feature type="compositionally biased region" description="Basic and acidic residues" evidence="4">
    <location>
        <begin position="540"/>
        <end position="562"/>
    </location>
</feature>
<dbReference type="PROSITE" id="PS50110">
    <property type="entry name" value="RESPONSE_REGULATORY"/>
    <property type="match status" value="1"/>
</dbReference>
<dbReference type="InterPro" id="IPR001789">
    <property type="entry name" value="Sig_transdc_resp-reg_receiver"/>
</dbReference>
<dbReference type="PANTHER" id="PTHR45339">
    <property type="entry name" value="HYBRID SIGNAL TRANSDUCTION HISTIDINE KINASE J"/>
    <property type="match status" value="1"/>
</dbReference>
<accession>A0A9P0VWP2</accession>
<dbReference type="GO" id="GO:1900445">
    <property type="term" value="P:positive regulation of filamentous growth of a population of unicellular organisms in response to biotic stimulus"/>
    <property type="evidence" value="ECO:0007669"/>
    <property type="project" value="UniProtKB-ARBA"/>
</dbReference>
<evidence type="ECO:0000313" key="7">
    <source>
        <dbReference type="Proteomes" id="UP000837801"/>
    </source>
</evidence>
<keyword evidence="1 3" id="KW-0597">Phosphoprotein</keyword>
<comment type="caution">
    <text evidence="6">The sequence shown here is derived from an EMBL/GenBank/DDBJ whole genome shotgun (WGS) entry which is preliminary data.</text>
</comment>
<dbReference type="GO" id="GO:0000156">
    <property type="term" value="F:phosphorelay response regulator activity"/>
    <property type="evidence" value="ECO:0007669"/>
    <property type="project" value="UniProtKB-ARBA"/>
</dbReference>
<dbReference type="Proteomes" id="UP000837801">
    <property type="component" value="Unassembled WGS sequence"/>
</dbReference>
<feature type="compositionally biased region" description="Polar residues" evidence="4">
    <location>
        <begin position="466"/>
        <end position="488"/>
    </location>
</feature>
<dbReference type="GO" id="GO:0006950">
    <property type="term" value="P:response to stress"/>
    <property type="evidence" value="ECO:0007669"/>
    <property type="project" value="UniProtKB-ARBA"/>
</dbReference>
<feature type="compositionally biased region" description="Low complexity" evidence="4">
    <location>
        <begin position="22"/>
        <end position="33"/>
    </location>
</feature>
<feature type="compositionally biased region" description="Basic and acidic residues" evidence="4">
    <location>
        <begin position="449"/>
        <end position="461"/>
    </location>
</feature>
<feature type="compositionally biased region" description="Low complexity" evidence="4">
    <location>
        <begin position="53"/>
        <end position="67"/>
    </location>
</feature>
<dbReference type="EMBL" id="CAKXYY010000003">
    <property type="protein sequence ID" value="CAH2351515.1"/>
    <property type="molecule type" value="Genomic_DNA"/>
</dbReference>
<dbReference type="InterPro" id="IPR011006">
    <property type="entry name" value="CheY-like_superfamily"/>
</dbReference>
<dbReference type="SMART" id="SM00448">
    <property type="entry name" value="REC"/>
    <property type="match status" value="1"/>
</dbReference>
<sequence>MRSAMSSIKSPTGIHPHSNPLSGSGTTSSSTSSVHKPSSKQLHSGTASSNHATTPSTPTITTSNHGHPVGGHSVGGHSIGSNPQSSSKLYHTAPSSAVPSQTSSTRRIWIKRVGGTPTTLTVTKSDIIDDLKSLVLQKFANSLGRSFDSADLILKMDLSSRVPTNINSSNAKKSTTIGSGSSGKLSPEPPRSRASSNLSNHPNRSSNTINNNVNNNANNYSFINLEPDQNVWTILEQYYPHGMGMSECLIVDTPDQPEMIYGQLQPADFGLQQRHLQYGNYDHSQLQPQLQQQQQQRSQIQSTGQEHQTSSHLVKPPAFPVDQSNSTANSSAGNTPLYYQPKPQNLYLNKSLASGSQGSNSILDSIGKDRSISPSTLNGTSPSGHHRRAHSNPPQSPLHYTGNQHHSNNSNNNSSSNSNPNQAILLLPKNFSLTSGNSSVSQDNNNNSSDKKRMSFDDGYLRRNRNLSLKPSHSGTNITNIGMGITSPTSNNSISYVSIPENGNFKSPDQLEFSKKLNDTETSEKDTKSLQPIKNPSVKEQTDSNKEAKASKPGKAEEEQKKLSSAQSAKENLTSDNSQSKNGVKASKPATSSTSKSSNLLSIQASDSKSNLHTNSNNNSNSNQFNVKQQSKSTTERVLPSISVLVVEDNAINQAILGAFLRKHKIHYQIAKNGQEAIDKWRQGGFHLVLMDIQLPVKSGIEATKEIRYLEKINRIGVFAENELINSHYSSNPELKREEYLDLNVFRSPVIIVALTASSNSSTDKKKALMAGCNDYLTKPVNLVWLQNKITEWGCMQALIDFDGWDRKRVTNIEKKTPKAHTPRTEKGVLLEAPVQITTN</sequence>
<feature type="compositionally biased region" description="Polar residues" evidence="4">
    <location>
        <begin position="83"/>
        <end position="104"/>
    </location>
</feature>
<feature type="compositionally biased region" description="Low complexity" evidence="4">
    <location>
        <begin position="172"/>
        <end position="186"/>
    </location>
</feature>
<evidence type="ECO:0000256" key="1">
    <source>
        <dbReference type="ARBA" id="ARBA00022553"/>
    </source>
</evidence>
<evidence type="ECO:0000256" key="4">
    <source>
        <dbReference type="SAM" id="MobiDB-lite"/>
    </source>
</evidence>
<dbReference type="AlphaFoldDB" id="A0A9P0VWP2"/>
<dbReference type="PANTHER" id="PTHR45339:SF1">
    <property type="entry name" value="HYBRID SIGNAL TRANSDUCTION HISTIDINE KINASE J"/>
    <property type="match status" value="1"/>
</dbReference>
<feature type="compositionally biased region" description="Low complexity" evidence="4">
    <location>
        <begin position="407"/>
        <end position="419"/>
    </location>
</feature>
<feature type="compositionally biased region" description="Polar residues" evidence="4">
    <location>
        <begin position="34"/>
        <end position="52"/>
    </location>
</feature>